<dbReference type="RefSeq" id="WP_203995469.1">
    <property type="nucleotide sequence ID" value="NZ_BOPG01000025.1"/>
</dbReference>
<evidence type="ECO:0000313" key="3">
    <source>
        <dbReference type="Proteomes" id="UP000612585"/>
    </source>
</evidence>
<dbReference type="Proteomes" id="UP000612585">
    <property type="component" value="Unassembled WGS sequence"/>
</dbReference>
<organism evidence="2 3">
    <name type="scientific">Virgisporangium aurantiacum</name>
    <dbReference type="NCBI Taxonomy" id="175570"/>
    <lineage>
        <taxon>Bacteria</taxon>
        <taxon>Bacillati</taxon>
        <taxon>Actinomycetota</taxon>
        <taxon>Actinomycetes</taxon>
        <taxon>Micromonosporales</taxon>
        <taxon>Micromonosporaceae</taxon>
        <taxon>Virgisporangium</taxon>
    </lineage>
</organism>
<keyword evidence="1" id="KW-0732">Signal</keyword>
<evidence type="ECO:0000256" key="1">
    <source>
        <dbReference type="SAM" id="SignalP"/>
    </source>
</evidence>
<evidence type="ECO:0000313" key="2">
    <source>
        <dbReference type="EMBL" id="GIJ56702.1"/>
    </source>
</evidence>
<comment type="caution">
    <text evidence="2">The sequence shown here is derived from an EMBL/GenBank/DDBJ whole genome shotgun (WGS) entry which is preliminary data.</text>
</comment>
<name>A0A8J3Z4L7_9ACTN</name>
<dbReference type="AlphaFoldDB" id="A0A8J3Z4L7"/>
<keyword evidence="3" id="KW-1185">Reference proteome</keyword>
<reference evidence="2" key="1">
    <citation type="submission" date="2021-01" db="EMBL/GenBank/DDBJ databases">
        <title>Whole genome shotgun sequence of Virgisporangium aurantiacum NBRC 16421.</title>
        <authorList>
            <person name="Komaki H."/>
            <person name="Tamura T."/>
        </authorList>
    </citation>
    <scope>NUCLEOTIDE SEQUENCE</scope>
    <source>
        <strain evidence="2">NBRC 16421</strain>
    </source>
</reference>
<protein>
    <submittedName>
        <fullName evidence="2">Uncharacterized protein</fullName>
    </submittedName>
</protein>
<proteinExistence type="predicted"/>
<dbReference type="EMBL" id="BOPG01000025">
    <property type="protein sequence ID" value="GIJ56702.1"/>
    <property type="molecule type" value="Genomic_DNA"/>
</dbReference>
<gene>
    <name evidence="2" type="ORF">Vau01_042180</name>
</gene>
<feature type="chain" id="PRO_5039677817" evidence="1">
    <location>
        <begin position="21"/>
        <end position="183"/>
    </location>
</feature>
<feature type="signal peptide" evidence="1">
    <location>
        <begin position="1"/>
        <end position="20"/>
    </location>
</feature>
<sequence length="183" mass="18291">MRRALIVTALAATLTAVAPAAAGQAAATDPAPSGSAAASSSAPVTPGDQLTGLGTLGDFGTPTAYLAAAGTRWGAAGAFTITYPDGTYAIGRSTCLSVDGNVAFLTGKIDLSGGPRRTANAWTRGSYLVIGVEDNGNGRPGETPDRLNFSPGKTADPGCGWNGQATPDFMIVRGNYRIVDGAA</sequence>
<accession>A0A8J3Z4L7</accession>